<proteinExistence type="predicted"/>
<evidence type="ECO:0000313" key="3">
    <source>
        <dbReference type="EMBL" id="TXI37874.1"/>
    </source>
</evidence>
<dbReference type="Pfam" id="PF01266">
    <property type="entry name" value="DAO"/>
    <property type="match status" value="1"/>
</dbReference>
<comment type="caution">
    <text evidence="3">The sequence shown here is derived from an EMBL/GenBank/DDBJ whole genome shotgun (WGS) entry which is preliminary data.</text>
</comment>
<dbReference type="GO" id="GO:0005737">
    <property type="term" value="C:cytoplasm"/>
    <property type="evidence" value="ECO:0007669"/>
    <property type="project" value="TreeGrafter"/>
</dbReference>
<dbReference type="PROSITE" id="PS50206">
    <property type="entry name" value="RHODANESE_3"/>
    <property type="match status" value="1"/>
</dbReference>
<evidence type="ECO:0000256" key="1">
    <source>
        <dbReference type="ARBA" id="ARBA00023002"/>
    </source>
</evidence>
<dbReference type="InterPro" id="IPR006076">
    <property type="entry name" value="FAD-dep_OxRdtase"/>
</dbReference>
<keyword evidence="1" id="KW-0560">Oxidoreductase</keyword>
<dbReference type="Gene3D" id="3.50.50.60">
    <property type="entry name" value="FAD/NAD(P)-binding domain"/>
    <property type="match status" value="1"/>
</dbReference>
<dbReference type="PANTHER" id="PTHR13847:SF287">
    <property type="entry name" value="FAD-DEPENDENT OXIDOREDUCTASE DOMAIN-CONTAINING PROTEIN 1"/>
    <property type="match status" value="1"/>
</dbReference>
<organism evidence="3 4">
    <name type="scientific">Methylophilus methylotrophus</name>
    <name type="common">Bacterium W3A1</name>
    <dbReference type="NCBI Taxonomy" id="17"/>
    <lineage>
        <taxon>Bacteria</taxon>
        <taxon>Pseudomonadati</taxon>
        <taxon>Pseudomonadota</taxon>
        <taxon>Betaproteobacteria</taxon>
        <taxon>Nitrosomonadales</taxon>
        <taxon>Methylophilaceae</taxon>
        <taxon>Methylophilus</taxon>
    </lineage>
</organism>
<dbReference type="InterPro" id="IPR001763">
    <property type="entry name" value="Rhodanese-like_dom"/>
</dbReference>
<accession>A0A5C7WMC1</accession>
<dbReference type="Gene3D" id="3.30.9.10">
    <property type="entry name" value="D-Amino Acid Oxidase, subunit A, domain 2"/>
    <property type="match status" value="1"/>
</dbReference>
<reference evidence="3 4" key="1">
    <citation type="submission" date="2018-09" db="EMBL/GenBank/DDBJ databases">
        <title>Metagenome Assembled Genomes from an Advanced Water Purification Facility.</title>
        <authorList>
            <person name="Stamps B.W."/>
            <person name="Spear J.R."/>
        </authorList>
    </citation>
    <scope>NUCLEOTIDE SEQUENCE [LARGE SCALE GENOMIC DNA]</scope>
    <source>
        <strain evidence="3">Bin_42_2</strain>
    </source>
</reference>
<dbReference type="AlphaFoldDB" id="A0A5C7WMC1"/>
<dbReference type="EMBL" id="SSGG01000040">
    <property type="protein sequence ID" value="TXI37874.1"/>
    <property type="molecule type" value="Genomic_DNA"/>
</dbReference>
<evidence type="ECO:0000259" key="2">
    <source>
        <dbReference type="PROSITE" id="PS50206"/>
    </source>
</evidence>
<gene>
    <name evidence="3" type="ORF">E6Q51_02395</name>
</gene>
<evidence type="ECO:0000313" key="4">
    <source>
        <dbReference type="Proteomes" id="UP000321374"/>
    </source>
</evidence>
<protein>
    <submittedName>
        <fullName evidence="3">FAD-dependent oxidoreductase</fullName>
    </submittedName>
</protein>
<dbReference type="GO" id="GO:0016491">
    <property type="term" value="F:oxidoreductase activity"/>
    <property type="evidence" value="ECO:0007669"/>
    <property type="project" value="UniProtKB-KW"/>
</dbReference>
<dbReference type="PANTHER" id="PTHR13847">
    <property type="entry name" value="SARCOSINE DEHYDROGENASE-RELATED"/>
    <property type="match status" value="1"/>
</dbReference>
<feature type="domain" description="Rhodanese" evidence="2">
    <location>
        <begin position="33"/>
        <end position="76"/>
    </location>
</feature>
<dbReference type="STRING" id="1122236.GCA_000378225_02306"/>
<dbReference type="Proteomes" id="UP000321374">
    <property type="component" value="Unassembled WGS sequence"/>
</dbReference>
<dbReference type="SUPFAM" id="SSF51905">
    <property type="entry name" value="FAD/NAD(P)-binding domain"/>
    <property type="match status" value="1"/>
</dbReference>
<sequence>MPLRLLKYALSKEYKETRFFRENVTLKKSYDAVIIGGGGHGLAAAYYLAKDHGMTNIAVLEKGYLGGGNTGRNTTIVRSNYLTPEGVNFYDASVKIYEGLSEELDINLFYSTRGHFTLAHTESAMRTMRWRAEVNKHVGVDSYVVGPDEISKACPQLDISCSGHAPILGALYHGPGSVARHDAVAWGYARGADRLGVDIFQSTEVTGIDIKGGKVQGVQTSRGYISTPRVLSAVAGFTPRICKMAGIDTPIVIHPLQACVTEPMKPWLDSILVSGSLHVYVSQSSRGELVMGSSLDPYEVHSTRSSLDFVEGLTSHMLDMFPFLSNVKIVRQWGGMADMTPDFSPIMGKTPVEGFYLDTGWGTWGFKATPISGKTMAATIANDMAPDLIKPFRLSRFEEYELTGEKGAASVGH</sequence>
<dbReference type="InterPro" id="IPR036188">
    <property type="entry name" value="FAD/NAD-bd_sf"/>
</dbReference>
<dbReference type="SUPFAM" id="SSF54373">
    <property type="entry name" value="FAD-linked reductases, C-terminal domain"/>
    <property type="match status" value="1"/>
</dbReference>
<name>A0A5C7WMC1_METME</name>